<sequence length="134" mass="15244">MCAKLLIECYIDLCSHCSRCYSFALENFAASCLPNVPRSIYTQGRPNIIVDMPYMWWAEPKLGPVCDTHAVKCVSLKFRLVRYQTECKGADNDEKVFEAFYGVVAHRTCNTNVGDMLAYGLPSRDCRIETLRSK</sequence>
<keyword evidence="2" id="KW-1185">Reference proteome</keyword>
<dbReference type="EMBL" id="JABWDY010039665">
    <property type="protein sequence ID" value="KAF5178733.1"/>
    <property type="molecule type" value="Genomic_DNA"/>
</dbReference>
<dbReference type="AlphaFoldDB" id="A0A7J6V1N0"/>
<reference evidence="1 2" key="1">
    <citation type="submission" date="2020-06" db="EMBL/GenBank/DDBJ databases">
        <title>Transcriptomic and genomic resources for Thalictrum thalictroides and T. hernandezii: Facilitating candidate gene discovery in an emerging model plant lineage.</title>
        <authorList>
            <person name="Arias T."/>
            <person name="Riano-Pachon D.M."/>
            <person name="Di Stilio V.S."/>
        </authorList>
    </citation>
    <scope>NUCLEOTIDE SEQUENCE [LARGE SCALE GENOMIC DNA]</scope>
    <source>
        <strain evidence="2">cv. WT478/WT964</strain>
        <tissue evidence="1">Leaves</tissue>
    </source>
</reference>
<protein>
    <submittedName>
        <fullName evidence="1">Uncharacterized protein</fullName>
    </submittedName>
</protein>
<organism evidence="1 2">
    <name type="scientific">Thalictrum thalictroides</name>
    <name type="common">Rue-anemone</name>
    <name type="synonym">Anemone thalictroides</name>
    <dbReference type="NCBI Taxonomy" id="46969"/>
    <lineage>
        <taxon>Eukaryota</taxon>
        <taxon>Viridiplantae</taxon>
        <taxon>Streptophyta</taxon>
        <taxon>Embryophyta</taxon>
        <taxon>Tracheophyta</taxon>
        <taxon>Spermatophyta</taxon>
        <taxon>Magnoliopsida</taxon>
        <taxon>Ranunculales</taxon>
        <taxon>Ranunculaceae</taxon>
        <taxon>Thalictroideae</taxon>
        <taxon>Thalictrum</taxon>
    </lineage>
</organism>
<name>A0A7J6V1N0_THATH</name>
<proteinExistence type="predicted"/>
<evidence type="ECO:0000313" key="2">
    <source>
        <dbReference type="Proteomes" id="UP000554482"/>
    </source>
</evidence>
<accession>A0A7J6V1N0</accession>
<comment type="caution">
    <text evidence="1">The sequence shown here is derived from an EMBL/GenBank/DDBJ whole genome shotgun (WGS) entry which is preliminary data.</text>
</comment>
<gene>
    <name evidence="1" type="ORF">FRX31_031680</name>
</gene>
<evidence type="ECO:0000313" key="1">
    <source>
        <dbReference type="EMBL" id="KAF5178733.1"/>
    </source>
</evidence>
<dbReference type="Proteomes" id="UP000554482">
    <property type="component" value="Unassembled WGS sequence"/>
</dbReference>